<organism evidence="2 3">
    <name type="scientific">Pedobacter cryoconitis</name>
    <dbReference type="NCBI Taxonomy" id="188932"/>
    <lineage>
        <taxon>Bacteria</taxon>
        <taxon>Pseudomonadati</taxon>
        <taxon>Bacteroidota</taxon>
        <taxon>Sphingobacteriia</taxon>
        <taxon>Sphingobacteriales</taxon>
        <taxon>Sphingobacteriaceae</taxon>
        <taxon>Pedobacter</taxon>
    </lineage>
</organism>
<keyword evidence="1" id="KW-1133">Transmembrane helix</keyword>
<evidence type="ECO:0000313" key="2">
    <source>
        <dbReference type="EMBL" id="MBB6502585.1"/>
    </source>
</evidence>
<dbReference type="EMBL" id="JACHCC010000014">
    <property type="protein sequence ID" value="MBB6502585.1"/>
    <property type="molecule type" value="Genomic_DNA"/>
</dbReference>
<feature type="transmembrane region" description="Helical" evidence="1">
    <location>
        <begin position="7"/>
        <end position="32"/>
    </location>
</feature>
<comment type="caution">
    <text evidence="2">The sequence shown here is derived from an EMBL/GenBank/DDBJ whole genome shotgun (WGS) entry which is preliminary data.</text>
</comment>
<sequence length="227" mass="25816">MLKLLSMVFYFFAHHGAWSFVILLFVGIGLSIWRHKVFYVIMGFILAVLNVFTGQFVNAVFLAQWGTEGSAVVTLATETNSRLNDEYIWDYDVVVKTADGKDVVTDFSTTTASLYPIRNEIRIPNTGERFVVRYIPGFEKNIVIMTDQSAYGIKSKIAENLMPVKKAEAQYNVNPDNADFRKEYAEAMRKFIANPENASDTQNLPVFRTTLNRLETIGKMQSVREGR</sequence>
<evidence type="ECO:0000256" key="1">
    <source>
        <dbReference type="SAM" id="Phobius"/>
    </source>
</evidence>
<reference evidence="2 3" key="1">
    <citation type="submission" date="2020-08" db="EMBL/GenBank/DDBJ databases">
        <title>Genomic Encyclopedia of Type Strains, Phase IV (KMG-V): Genome sequencing to study the core and pangenomes of soil and plant-associated prokaryotes.</title>
        <authorList>
            <person name="Whitman W."/>
        </authorList>
    </citation>
    <scope>NUCLEOTIDE SEQUENCE [LARGE SCALE GENOMIC DNA]</scope>
    <source>
        <strain evidence="2 3">M2T3</strain>
    </source>
</reference>
<accession>A0A7X0J7M2</accession>
<gene>
    <name evidence="2" type="ORF">HDF25_004768</name>
</gene>
<name>A0A7X0J7M2_9SPHI</name>
<protein>
    <submittedName>
        <fullName evidence="2">Uncharacterized protein</fullName>
    </submittedName>
</protein>
<evidence type="ECO:0000313" key="3">
    <source>
        <dbReference type="Proteomes" id="UP000521017"/>
    </source>
</evidence>
<feature type="transmembrane region" description="Helical" evidence="1">
    <location>
        <begin position="38"/>
        <end position="61"/>
    </location>
</feature>
<dbReference type="Proteomes" id="UP000521017">
    <property type="component" value="Unassembled WGS sequence"/>
</dbReference>
<keyword evidence="1" id="KW-0812">Transmembrane</keyword>
<proteinExistence type="predicted"/>
<keyword evidence="1" id="KW-0472">Membrane</keyword>
<dbReference type="AlphaFoldDB" id="A0A7X0J7M2"/>
<dbReference type="RefSeq" id="WP_184628833.1">
    <property type="nucleotide sequence ID" value="NZ_JACHCC010000014.1"/>
</dbReference>